<organism evidence="1 2">
    <name type="scientific">Rhodococcus hoagii</name>
    <name type="common">Corynebacterium equii</name>
    <dbReference type="NCBI Taxonomy" id="43767"/>
    <lineage>
        <taxon>Bacteria</taxon>
        <taxon>Bacillati</taxon>
        <taxon>Actinomycetota</taxon>
        <taxon>Actinomycetes</taxon>
        <taxon>Mycobacteriales</taxon>
        <taxon>Nocardiaceae</taxon>
        <taxon>Prescottella</taxon>
    </lineage>
</organism>
<dbReference type="AlphaFoldDB" id="A0AAP2AKT8"/>
<comment type="caution">
    <text evidence="1">The sequence shown here is derived from an EMBL/GenBank/DDBJ whole genome shotgun (WGS) entry which is preliminary data.</text>
</comment>
<evidence type="ECO:0000313" key="2">
    <source>
        <dbReference type="Proteomes" id="UP000738270"/>
    </source>
</evidence>
<protein>
    <submittedName>
        <fullName evidence="1">Uncharacterized protein</fullName>
    </submittedName>
</protein>
<sequence>MPQTWGVVQRDELGEPLVRVDRVFSTRSEAEECMKTVTGALNVIRIDWVGP</sequence>
<name>A0AAP2AKT8_RHOHA</name>
<proteinExistence type="predicted"/>
<accession>A0AAP2AKT8</accession>
<dbReference type="Proteomes" id="UP000738270">
    <property type="component" value="Unassembled WGS sequence"/>
</dbReference>
<gene>
    <name evidence="1" type="ORF">GS453_07260</name>
</gene>
<dbReference type="RefSeq" id="WP_175278748.1">
    <property type="nucleotide sequence ID" value="NZ_AP025268.1"/>
</dbReference>
<evidence type="ECO:0000313" key="1">
    <source>
        <dbReference type="EMBL" id="MBM4626672.1"/>
    </source>
</evidence>
<dbReference type="EMBL" id="WUXD01000002">
    <property type="protein sequence ID" value="MBM4626672.1"/>
    <property type="molecule type" value="Genomic_DNA"/>
</dbReference>
<reference evidence="1" key="1">
    <citation type="submission" date="2019-11" db="EMBL/GenBank/DDBJ databases">
        <title>Spread of Macrolides and rifampicin resistant Rhodococcus equi in clinical isolates in the USA.</title>
        <authorList>
            <person name="Alvarez-Narvaez S."/>
            <person name="Huber L."/>
            <person name="Cohen N.D."/>
            <person name="Slovis N."/>
            <person name="Greiter M."/>
            <person name="Giguere S."/>
            <person name="Hart K."/>
        </authorList>
    </citation>
    <scope>NUCLEOTIDE SEQUENCE</scope>
    <source>
        <strain evidence="1">Lh_38</strain>
    </source>
</reference>